<dbReference type="EMBL" id="JBJUIK010000008">
    <property type="protein sequence ID" value="KAL3519516.1"/>
    <property type="molecule type" value="Genomic_DNA"/>
</dbReference>
<accession>A0ABD2ZJ72</accession>
<evidence type="ECO:0000313" key="3">
    <source>
        <dbReference type="Proteomes" id="UP001630127"/>
    </source>
</evidence>
<gene>
    <name evidence="2" type="ORF">ACH5RR_017665</name>
</gene>
<protein>
    <recommendedName>
        <fullName evidence="1">Reverse transcriptase Ty1/copia-type domain-containing protein</fullName>
    </recommendedName>
</protein>
<reference evidence="2 3" key="1">
    <citation type="submission" date="2024-11" db="EMBL/GenBank/DDBJ databases">
        <title>A near-complete genome assembly of Cinchona calisaya.</title>
        <authorList>
            <person name="Lian D.C."/>
            <person name="Zhao X.W."/>
            <person name="Wei L."/>
        </authorList>
    </citation>
    <scope>NUCLEOTIDE SEQUENCE [LARGE SCALE GENOMIC DNA]</scope>
    <source>
        <tissue evidence="2">Nenye</tissue>
    </source>
</reference>
<dbReference type="AlphaFoldDB" id="A0ABD2ZJ72"/>
<dbReference type="InterPro" id="IPR013103">
    <property type="entry name" value="RVT_2"/>
</dbReference>
<dbReference type="Proteomes" id="UP001630127">
    <property type="component" value="Unassembled WGS sequence"/>
</dbReference>
<sequence>MTNYEITGIDQSEDPLMHFALFSYYDPTTFGVAVKDSKWRKAMKEEIVAIVRNNTGELTDLPKGHKTIGVKWIYKTKLNENSKADRYKARLVAKGYKQEFGVDYREVFTPVVRVDAVILVIALVAQNSWPIFQLDVKSTFLWRLG</sequence>
<comment type="caution">
    <text evidence="2">The sequence shown here is derived from an EMBL/GenBank/DDBJ whole genome shotgun (WGS) entry which is preliminary data.</text>
</comment>
<keyword evidence="3" id="KW-1185">Reference proteome</keyword>
<feature type="domain" description="Reverse transcriptase Ty1/copia-type" evidence="1">
    <location>
        <begin position="53"/>
        <end position="141"/>
    </location>
</feature>
<organism evidence="2 3">
    <name type="scientific">Cinchona calisaya</name>
    <dbReference type="NCBI Taxonomy" id="153742"/>
    <lineage>
        <taxon>Eukaryota</taxon>
        <taxon>Viridiplantae</taxon>
        <taxon>Streptophyta</taxon>
        <taxon>Embryophyta</taxon>
        <taxon>Tracheophyta</taxon>
        <taxon>Spermatophyta</taxon>
        <taxon>Magnoliopsida</taxon>
        <taxon>eudicotyledons</taxon>
        <taxon>Gunneridae</taxon>
        <taxon>Pentapetalae</taxon>
        <taxon>asterids</taxon>
        <taxon>lamiids</taxon>
        <taxon>Gentianales</taxon>
        <taxon>Rubiaceae</taxon>
        <taxon>Cinchonoideae</taxon>
        <taxon>Cinchoneae</taxon>
        <taxon>Cinchona</taxon>
    </lineage>
</organism>
<evidence type="ECO:0000259" key="1">
    <source>
        <dbReference type="Pfam" id="PF07727"/>
    </source>
</evidence>
<name>A0ABD2ZJ72_9GENT</name>
<dbReference type="Pfam" id="PF07727">
    <property type="entry name" value="RVT_2"/>
    <property type="match status" value="1"/>
</dbReference>
<evidence type="ECO:0000313" key="2">
    <source>
        <dbReference type="EMBL" id="KAL3519516.1"/>
    </source>
</evidence>
<proteinExistence type="predicted"/>